<evidence type="ECO:0000313" key="2">
    <source>
        <dbReference type="Proteomes" id="UP001156932"/>
    </source>
</evidence>
<reference evidence="1 2" key="1">
    <citation type="submission" date="2022-10" db="EMBL/GenBank/DDBJ databases">
        <title>Evolutionary Diversification of Methanotrophic Ca. Methanophagales (ANME-1) and Their Expansive Virome.</title>
        <authorList>
            <person name="Laso-Perez R."/>
            <person name="Wu F."/>
            <person name="Cremiere A."/>
            <person name="Speth D.R."/>
            <person name="Magyar J.S."/>
            <person name="Krupovic M."/>
            <person name="Orphan V.J."/>
        </authorList>
    </citation>
    <scope>NUCLEOTIDE SEQUENCE [LARGE SCALE GENOMIC DNA]</scope>
</reference>
<gene>
    <name evidence="1" type="ORF">NNKAGPMP_00024</name>
</gene>
<proteinExistence type="predicted"/>
<protein>
    <recommendedName>
        <fullName evidence="3">AAA domain-containing protein</fullName>
    </recommendedName>
</protein>
<organism evidence="1 2">
    <name type="scientific">Methanophagales virus GBV303</name>
    <dbReference type="NCBI Taxonomy" id="2986514"/>
    <lineage>
        <taxon>Viruses</taxon>
        <taxon>Viruses incertae sedis</taxon>
        <taxon>Itzamnaviridae</taxon>
        <taxon>Demiitzamnavirus</taxon>
        <taxon>Demiitzamnavirus mexicoense</taxon>
    </lineage>
</organism>
<keyword evidence="2" id="KW-1185">Reference proteome</keyword>
<dbReference type="Gene3D" id="3.40.50.300">
    <property type="entry name" value="P-loop containing nucleotide triphosphate hydrolases"/>
    <property type="match status" value="1"/>
</dbReference>
<evidence type="ECO:0000313" key="1">
    <source>
        <dbReference type="EMBL" id="WAE39660.1"/>
    </source>
</evidence>
<sequence length="233" mass="27198">MKDFFDRWRLIAPADNGHIFALSQKIEQHSDMTGAIIYGMQRSGKTMYSLLVMYDFYRDWDKVLDNVFFTLEDLIGAIKERVLTNFSASKQLKVICWDDAGVHGSKYLFFRSRQLAEYLQNLFDVVGLAVKAILITTPNPENLLKAIRGYEFYRVKIFKLPKDNRVAVGYKSSLLPSGKLIVRRVFEDYYNLRIPSDVYNQYLEMREQYLEEAVENLEKFLQKKGWGKEAVGV</sequence>
<accession>A0A9E8VDB9</accession>
<evidence type="ECO:0008006" key="3">
    <source>
        <dbReference type="Google" id="ProtNLM"/>
    </source>
</evidence>
<dbReference type="EMBL" id="OP880254">
    <property type="protein sequence ID" value="WAE39660.1"/>
    <property type="molecule type" value="Genomic_DNA"/>
</dbReference>
<name>A0A9E8VDB9_9VIRU</name>
<dbReference type="Proteomes" id="UP001156932">
    <property type="component" value="Segment"/>
</dbReference>
<dbReference type="InterPro" id="IPR027417">
    <property type="entry name" value="P-loop_NTPase"/>
</dbReference>